<protein>
    <submittedName>
        <fullName evidence="3">CHAT domain-containing protein</fullName>
    </submittedName>
</protein>
<dbReference type="Pfam" id="PF12770">
    <property type="entry name" value="CHAT"/>
    <property type="match status" value="1"/>
</dbReference>
<dbReference type="AlphaFoldDB" id="A0A2A9F4I9"/>
<name>A0A2A9F4I9_9PSEU</name>
<feature type="domain" description="CHAT" evidence="2">
    <location>
        <begin position="241"/>
        <end position="494"/>
    </location>
</feature>
<sequence length="503" mass="53286">MDTRLGASETSHRLSPAGDPAPEGDVEPAPASHPRHLVAGLPSRAALGTEISLLVRVATDPGPWSASVLLDRLAGATAISLLVQPSTGLVPLGAPEQRLTVPPHGESEPVRFVFRTEQPGLHGVRLMAFAGGTFLAELETQVSVEPGGPAGQPEWARSGPLDVRARRGEVTLQVRSLGGQTVFQLLSDAYLFEPVLAQGAAGDASAAIERAITTLKQLAQGRGPYTGSMARRWMAETGVGLWQAMVPHVLQDQFWQIREHISAFSIATDFDVVPWELLYPLRPGADDGFLVEQFPVLRRVFGQARNAQLAVTPCTYVTSEPAPTDAQEEVDALRRVLGPGASLGDLGALLDLIAAGPRGGLHFACHNTFTPEDGASVAMRGGPFVPGLLNSAAVRQSLAGHRPLVFLNACRTAGNALEFSRMIGWAQQFMAAGAGAFVGTLWPVRSRSARVFAETFYGSLQDGATLGNALGWARRAAVHDDPDPSWLAYTAYGDPEATAFPPA</sequence>
<gene>
    <name evidence="3" type="ORF">ATK36_1267</name>
</gene>
<dbReference type="InterPro" id="IPR024983">
    <property type="entry name" value="CHAT_dom"/>
</dbReference>
<comment type="caution">
    <text evidence="3">The sequence shown here is derived from an EMBL/GenBank/DDBJ whole genome shotgun (WGS) entry which is preliminary data.</text>
</comment>
<reference evidence="3 4" key="1">
    <citation type="submission" date="2017-10" db="EMBL/GenBank/DDBJ databases">
        <title>Sequencing the genomes of 1000 actinobacteria strains.</title>
        <authorList>
            <person name="Klenk H.-P."/>
        </authorList>
    </citation>
    <scope>NUCLEOTIDE SEQUENCE [LARGE SCALE GENOMIC DNA]</scope>
    <source>
        <strain evidence="3 4">DSM 46092</strain>
    </source>
</reference>
<dbReference type="EMBL" id="PDJK01000002">
    <property type="protein sequence ID" value="PFG46297.1"/>
    <property type="molecule type" value="Genomic_DNA"/>
</dbReference>
<dbReference type="Proteomes" id="UP000243542">
    <property type="component" value="Unassembled WGS sequence"/>
</dbReference>
<organism evidence="3 4">
    <name type="scientific">Amycolatopsis sulphurea</name>
    <dbReference type="NCBI Taxonomy" id="76022"/>
    <lineage>
        <taxon>Bacteria</taxon>
        <taxon>Bacillati</taxon>
        <taxon>Actinomycetota</taxon>
        <taxon>Actinomycetes</taxon>
        <taxon>Pseudonocardiales</taxon>
        <taxon>Pseudonocardiaceae</taxon>
        <taxon>Amycolatopsis</taxon>
    </lineage>
</organism>
<keyword evidence="4" id="KW-1185">Reference proteome</keyword>
<evidence type="ECO:0000313" key="4">
    <source>
        <dbReference type="Proteomes" id="UP000243542"/>
    </source>
</evidence>
<dbReference type="RefSeq" id="WP_098510389.1">
    <property type="nucleotide sequence ID" value="NZ_JBIAKZ010000008.1"/>
</dbReference>
<proteinExistence type="predicted"/>
<evidence type="ECO:0000259" key="2">
    <source>
        <dbReference type="Pfam" id="PF12770"/>
    </source>
</evidence>
<evidence type="ECO:0000256" key="1">
    <source>
        <dbReference type="SAM" id="MobiDB-lite"/>
    </source>
</evidence>
<feature type="region of interest" description="Disordered" evidence="1">
    <location>
        <begin position="1"/>
        <end position="34"/>
    </location>
</feature>
<evidence type="ECO:0000313" key="3">
    <source>
        <dbReference type="EMBL" id="PFG46297.1"/>
    </source>
</evidence>
<accession>A0A2A9F4I9</accession>